<dbReference type="AlphaFoldDB" id="E4YGF9"/>
<organism evidence="2">
    <name type="scientific">Oikopleura dioica</name>
    <name type="common">Tunicate</name>
    <dbReference type="NCBI Taxonomy" id="34765"/>
    <lineage>
        <taxon>Eukaryota</taxon>
        <taxon>Metazoa</taxon>
        <taxon>Chordata</taxon>
        <taxon>Tunicata</taxon>
        <taxon>Appendicularia</taxon>
        <taxon>Copelata</taxon>
        <taxon>Oikopleuridae</taxon>
        <taxon>Oikopleura</taxon>
    </lineage>
</organism>
<keyword evidence="1" id="KW-0472">Membrane</keyword>
<name>E4YGF9_OIKDI</name>
<gene>
    <name evidence="2" type="ORF">GSOID_T00024610001</name>
</gene>
<sequence length="160" mass="18346">MIERIIQRFVGVFIPGIIGYLFAWSSLNESAIEQNPSFSKNNHLHFENIPAARQEEESSIRRNTRSLLSFPQPSGETCDCKTEFKGNKDLKVNYFGNSFVTAEAYDDVIKRRNAQLEKWKMQSSKKSPIRDGTVLYTSNIPIIYPYYGFGFETISRLSGD</sequence>
<dbReference type="EMBL" id="FN654523">
    <property type="protein sequence ID" value="CBY34583.1"/>
    <property type="molecule type" value="Genomic_DNA"/>
</dbReference>
<dbReference type="Proteomes" id="UP000011014">
    <property type="component" value="Unassembled WGS sequence"/>
</dbReference>
<keyword evidence="1" id="KW-1133">Transmembrane helix</keyword>
<evidence type="ECO:0000313" key="2">
    <source>
        <dbReference type="EMBL" id="CBY34583.1"/>
    </source>
</evidence>
<keyword evidence="1" id="KW-0812">Transmembrane</keyword>
<protein>
    <submittedName>
        <fullName evidence="2">Uncharacterized protein</fullName>
    </submittedName>
</protein>
<accession>E4YGF9</accession>
<feature type="transmembrane region" description="Helical" evidence="1">
    <location>
        <begin position="9"/>
        <end position="27"/>
    </location>
</feature>
<proteinExistence type="predicted"/>
<evidence type="ECO:0000256" key="1">
    <source>
        <dbReference type="SAM" id="Phobius"/>
    </source>
</evidence>
<reference evidence="2" key="1">
    <citation type="journal article" date="2010" name="Science">
        <title>Plasticity of animal genome architecture unmasked by rapid evolution of a pelagic tunicate.</title>
        <authorList>
            <person name="Denoeud F."/>
            <person name="Henriet S."/>
            <person name="Mungpakdee S."/>
            <person name="Aury J.M."/>
            <person name="Da Silva C."/>
            <person name="Brinkmann H."/>
            <person name="Mikhaleva J."/>
            <person name="Olsen L.C."/>
            <person name="Jubin C."/>
            <person name="Canestro C."/>
            <person name="Bouquet J.M."/>
            <person name="Danks G."/>
            <person name="Poulain J."/>
            <person name="Campsteijn C."/>
            <person name="Adamski M."/>
            <person name="Cross I."/>
            <person name="Yadetie F."/>
            <person name="Muffato M."/>
            <person name="Louis A."/>
            <person name="Butcher S."/>
            <person name="Tsagkogeorga G."/>
            <person name="Konrad A."/>
            <person name="Singh S."/>
            <person name="Jensen M.F."/>
            <person name="Cong E.H."/>
            <person name="Eikeseth-Otteraa H."/>
            <person name="Noel B."/>
            <person name="Anthouard V."/>
            <person name="Porcel B.M."/>
            <person name="Kachouri-Lafond R."/>
            <person name="Nishino A."/>
            <person name="Ugolini M."/>
            <person name="Chourrout P."/>
            <person name="Nishida H."/>
            <person name="Aasland R."/>
            <person name="Huzurbazar S."/>
            <person name="Westhof E."/>
            <person name="Delsuc F."/>
            <person name="Lehrach H."/>
            <person name="Reinhardt R."/>
            <person name="Weissenbach J."/>
            <person name="Roy S.W."/>
            <person name="Artiguenave F."/>
            <person name="Postlethwait J.H."/>
            <person name="Manak J.R."/>
            <person name="Thompson E.M."/>
            <person name="Jaillon O."/>
            <person name="Du Pasquier L."/>
            <person name="Boudinot P."/>
            <person name="Liberles D.A."/>
            <person name="Volff J.N."/>
            <person name="Philippe H."/>
            <person name="Lenhard B."/>
            <person name="Roest Crollius H."/>
            <person name="Wincker P."/>
            <person name="Chourrout D."/>
        </authorList>
    </citation>
    <scope>NUCLEOTIDE SEQUENCE [LARGE SCALE GENOMIC DNA]</scope>
</reference>